<organism evidence="2 3">
    <name type="scientific">Bifidobacterium bombi DSM 19703</name>
    <dbReference type="NCBI Taxonomy" id="1341695"/>
    <lineage>
        <taxon>Bacteria</taxon>
        <taxon>Bacillati</taxon>
        <taxon>Actinomycetota</taxon>
        <taxon>Actinomycetes</taxon>
        <taxon>Bifidobacteriales</taxon>
        <taxon>Bifidobacteriaceae</taxon>
        <taxon>Bifidobacterium</taxon>
    </lineage>
</organism>
<dbReference type="STRING" id="1341695.BBOMB_0081"/>
<evidence type="ECO:0000313" key="3">
    <source>
        <dbReference type="Proteomes" id="UP000028730"/>
    </source>
</evidence>
<feature type="compositionally biased region" description="Polar residues" evidence="1">
    <location>
        <begin position="10"/>
        <end position="26"/>
    </location>
</feature>
<comment type="caution">
    <text evidence="2">The sequence shown here is derived from an EMBL/GenBank/DDBJ whole genome shotgun (WGS) entry which is preliminary data.</text>
</comment>
<keyword evidence="3" id="KW-1185">Reference proteome</keyword>
<dbReference type="EMBL" id="ATLK01000001">
    <property type="protein sequence ID" value="KFF30773.1"/>
    <property type="molecule type" value="Genomic_DNA"/>
</dbReference>
<name>A0A080N1S9_9BIFI</name>
<evidence type="ECO:0000313" key="2">
    <source>
        <dbReference type="EMBL" id="KFF30773.1"/>
    </source>
</evidence>
<proteinExistence type="predicted"/>
<gene>
    <name evidence="2" type="ORF">BBOMB_0081</name>
</gene>
<dbReference type="Proteomes" id="UP000028730">
    <property type="component" value="Unassembled WGS sequence"/>
</dbReference>
<reference evidence="2 3" key="1">
    <citation type="journal article" date="2014" name="Appl. Environ. Microbiol.">
        <title>Genomic encyclopedia of type strains of the genus Bifidobacterium.</title>
        <authorList>
            <person name="Milani C."/>
            <person name="Lugli G.A."/>
            <person name="Duranti S."/>
            <person name="Turroni F."/>
            <person name="Bottacini F."/>
            <person name="Mangifesta M."/>
            <person name="Sanchez B."/>
            <person name="Viappiani A."/>
            <person name="Mancabelli L."/>
            <person name="Taminiau B."/>
            <person name="Delcenserie V."/>
            <person name="Barrangou R."/>
            <person name="Margolles A."/>
            <person name="van Sinderen D."/>
            <person name="Ventura M."/>
        </authorList>
    </citation>
    <scope>NUCLEOTIDE SEQUENCE [LARGE SCALE GENOMIC DNA]</scope>
    <source>
        <strain evidence="2 3">DSM 19703</strain>
    </source>
</reference>
<dbReference type="AlphaFoldDB" id="A0A080N1S9"/>
<feature type="region of interest" description="Disordered" evidence="1">
    <location>
        <begin position="1"/>
        <end position="40"/>
    </location>
</feature>
<sequence length="59" mass="6310">MTKHMAPASLITTTQRIRNASSTAKRTSGPPRCGSALPIDSSTFPSDSHALFTCSQQFL</sequence>
<accession>A0A080N1S9</accession>
<evidence type="ECO:0000256" key="1">
    <source>
        <dbReference type="SAM" id="MobiDB-lite"/>
    </source>
</evidence>
<protein>
    <submittedName>
        <fullName evidence="2">Uncharacterized protein</fullName>
    </submittedName>
</protein>